<reference evidence="1" key="1">
    <citation type="journal article" date="2012" name="Proc. Natl. Acad. Sci. U.S.A.">
        <title>Antigenic diversity is generated by distinct evolutionary mechanisms in African trypanosome species.</title>
        <authorList>
            <person name="Jackson A.P."/>
            <person name="Berry A."/>
            <person name="Aslett M."/>
            <person name="Allison H.C."/>
            <person name="Burton P."/>
            <person name="Vavrova-Anderson J."/>
            <person name="Brown R."/>
            <person name="Browne H."/>
            <person name="Corton N."/>
            <person name="Hauser H."/>
            <person name="Gamble J."/>
            <person name="Gilderthorp R."/>
            <person name="Marcello L."/>
            <person name="McQuillan J."/>
            <person name="Otto T.D."/>
            <person name="Quail M.A."/>
            <person name="Sanders M.J."/>
            <person name="van Tonder A."/>
            <person name="Ginger M.L."/>
            <person name="Field M.C."/>
            <person name="Barry J.D."/>
            <person name="Hertz-Fowler C."/>
            <person name="Berriman M."/>
        </authorList>
    </citation>
    <scope>NUCLEOTIDE SEQUENCE</scope>
    <source>
        <strain evidence="1">IL3000</strain>
    </source>
</reference>
<sequence>MCMCMCVCVFLLFSILFTCFISMQTLLRVQRSSNCYKRIFLPTPVLICVNAHSGTQLDFLISSYLFLLPLENNLFLFFRLTFNFHWLFSFWWGVIIVFFKRFFSPFCAFFVCC</sequence>
<dbReference type="EMBL" id="HE575321">
    <property type="protein sequence ID" value="CCC92207.1"/>
    <property type="molecule type" value="Genomic_DNA"/>
</dbReference>
<name>G0US45_TRYCI</name>
<accession>G0US45</accession>
<organism evidence="1">
    <name type="scientific">Trypanosoma congolense (strain IL3000)</name>
    <dbReference type="NCBI Taxonomy" id="1068625"/>
    <lineage>
        <taxon>Eukaryota</taxon>
        <taxon>Discoba</taxon>
        <taxon>Euglenozoa</taxon>
        <taxon>Kinetoplastea</taxon>
        <taxon>Metakinetoplastina</taxon>
        <taxon>Trypanosomatida</taxon>
        <taxon>Trypanosomatidae</taxon>
        <taxon>Trypanosoma</taxon>
        <taxon>Nannomonas</taxon>
    </lineage>
</organism>
<gene>
    <name evidence="1" type="ORF">TCIL3000_8_4280</name>
</gene>
<proteinExistence type="predicted"/>
<evidence type="ECO:0000313" key="1">
    <source>
        <dbReference type="EMBL" id="CCC92207.1"/>
    </source>
</evidence>
<protein>
    <submittedName>
        <fullName evidence="1">Uncharacterized protein</fullName>
    </submittedName>
</protein>
<dbReference type="AlphaFoldDB" id="G0US45"/>